<keyword evidence="13" id="KW-0239">DNA-directed DNA polymerase</keyword>
<dbReference type="SUPFAM" id="SSF89550">
    <property type="entry name" value="PHP domain-like"/>
    <property type="match status" value="1"/>
</dbReference>
<evidence type="ECO:0000256" key="11">
    <source>
        <dbReference type="ARBA" id="ARBA00022763"/>
    </source>
</evidence>
<dbReference type="InterPro" id="IPR050243">
    <property type="entry name" value="PHP_phosphatase"/>
</dbReference>
<comment type="caution">
    <text evidence="26">The sequence shown here is derived from an EMBL/GenBank/DDBJ whole genome shotgun (WGS) entry which is preliminary data.</text>
</comment>
<name>M0PIB6_9EURY</name>
<dbReference type="PIRSF" id="PIRSF005047">
    <property type="entry name" value="UCP005047_YshC"/>
    <property type="match status" value="1"/>
</dbReference>
<evidence type="ECO:0000259" key="23">
    <source>
        <dbReference type="SMART" id="SM00278"/>
    </source>
</evidence>
<dbReference type="InterPro" id="IPR027421">
    <property type="entry name" value="DNA_pol_lamdba_lyase_dom_sf"/>
</dbReference>
<dbReference type="Gene3D" id="3.30.210.10">
    <property type="entry name" value="DNA polymerase, thumb domain"/>
    <property type="match status" value="1"/>
</dbReference>
<reference evidence="26 27" key="1">
    <citation type="journal article" date="2014" name="PLoS Genet.">
        <title>Phylogenetically driven sequencing of extremely halophilic archaea reveals strategies for static and dynamic osmo-response.</title>
        <authorList>
            <person name="Becker E.A."/>
            <person name="Seitzer P.M."/>
            <person name="Tritt A."/>
            <person name="Larsen D."/>
            <person name="Krusor M."/>
            <person name="Yao A.I."/>
            <person name="Wu D."/>
            <person name="Madern D."/>
            <person name="Eisen J.A."/>
            <person name="Darling A.E."/>
            <person name="Facciotti M.T."/>
        </authorList>
    </citation>
    <scope>NUCLEOTIDE SEQUENCE [LARGE SCALE GENOMIC DNA]</scope>
    <source>
        <strain evidence="26 27">JCM 13560</strain>
    </source>
</reference>
<evidence type="ECO:0000259" key="25">
    <source>
        <dbReference type="SMART" id="SM00483"/>
    </source>
</evidence>
<evidence type="ECO:0000256" key="2">
    <source>
        <dbReference type="ARBA" id="ARBA00004496"/>
    </source>
</evidence>
<evidence type="ECO:0000256" key="9">
    <source>
        <dbReference type="ARBA" id="ARBA00022695"/>
    </source>
</evidence>
<evidence type="ECO:0000256" key="20">
    <source>
        <dbReference type="ARBA" id="ARBA00045548"/>
    </source>
</evidence>
<dbReference type="PATRIC" id="fig|1230454.4.peg.344"/>
<keyword evidence="27" id="KW-1185">Reference proteome</keyword>
<keyword evidence="6" id="KW-0488">Methylation</keyword>
<dbReference type="InterPro" id="IPR010996">
    <property type="entry name" value="HHH_MUS81"/>
</dbReference>
<comment type="cofactor">
    <cofactor evidence="1">
        <name>Mg(2+)</name>
        <dbReference type="ChEBI" id="CHEBI:18420"/>
    </cofactor>
</comment>
<dbReference type="Pfam" id="PF14791">
    <property type="entry name" value="DNA_pol_B_thumb"/>
    <property type="match status" value="1"/>
</dbReference>
<proteinExistence type="predicted"/>
<comment type="function">
    <text evidence="20">Repair polymerase that plays a key role in base-excision repair. During this process, the damaged base is excised by specific DNA glycosylases, the DNA backbone is nicked at the abasic site by an apurinic/apyrimidic (AP) endonuclease, and POLB removes 5'-deoxyribose-phosphate from the preincised AP site acting as a 5'-deoxyribose-phosphate lyase (5'-dRP lyase); through its DNA polymerase activity, it adds one nucleotide to the 3' end of the arising single-nucleotide gap. Conducts 'gap-filling' DNA synthesis in a stepwise distributive fashion rather than in a processive fashion as for other DNA polymerases. It is also able to cleave sugar-phosphate bonds 3' to an intact AP site, acting as an AP lyase.</text>
</comment>
<sequence length="622" mass="64615">MSRNDEVAALLEEFADLLEATGVEYKPTAYRRAAENVREHAAPVENLAGEGEDAVAEIDRVGDAIAAKIVEYVETGAIQELEALRSELPVDMAGLTAVEGVGPKTVGSLYEALGITTLDELEAAAEAGDIQEVSGFGAKTESNILDNIPFARESRKRTRLGDARPVADAALAYLADLDAADAAEVCGSIRRWKETIGDIDLLVASESREPIVEAFTEWPEADATIEAGTGKASVRASGTRVDLRVVDPDEFGAALQYFTGSRAHNVAVRNRAIDRGLKLNEYGLFDVSGVDDAALDADSDADAEGSEDTEDANSDGGQRVGERVAGATEDGVYEALGMEPVPPELRENNGEVEAAAAGTLPDLVATDAIRGDLHTHTDWSDGGFTIAEMIAAAADRGYDYHVVSDHAAGPGVFGNTGLDEAEIAEQAEAVAAAVAEVDGAVAAGAPGDEATEGGAAVEVFHGIEANIDAEGAITTADETLADLDLVVASPHSALGQDSDAATERLIRAVEHPHVDVLGHPTGRLINSRPGLTPDVEAVVEAAAAAGTAIEVNANPARLDADGDAVRAAVDAGATIAVNTDAHAPRELDNIRYGVHTARRGWAETADVLNARSADGLREFLAD</sequence>
<dbReference type="GO" id="GO:0003887">
    <property type="term" value="F:DNA-directed DNA polymerase activity"/>
    <property type="evidence" value="ECO:0007669"/>
    <property type="project" value="UniProtKB-KW"/>
</dbReference>
<keyword evidence="12" id="KW-0832">Ubl conjugation</keyword>
<dbReference type="GO" id="GO:0008270">
    <property type="term" value="F:zinc ion binding"/>
    <property type="evidence" value="ECO:0007669"/>
    <property type="project" value="TreeGrafter"/>
</dbReference>
<feature type="domain" description="DNA-directed DNA polymerase X" evidence="25">
    <location>
        <begin position="1"/>
        <end position="347"/>
    </location>
</feature>
<feature type="domain" description="Polymerase/histidinol phosphatase N-terminal" evidence="24">
    <location>
        <begin position="371"/>
        <end position="469"/>
    </location>
</feature>
<evidence type="ECO:0000259" key="24">
    <source>
        <dbReference type="SMART" id="SM00481"/>
    </source>
</evidence>
<dbReference type="InterPro" id="IPR003583">
    <property type="entry name" value="Hlx-hairpin-Hlx_DNA-bd_motif"/>
</dbReference>
<dbReference type="SMART" id="SM00278">
    <property type="entry name" value="HhH1"/>
    <property type="match status" value="3"/>
</dbReference>
<dbReference type="EC" id="4.2.99.18" evidence="4"/>
<keyword evidence="11" id="KW-0227">DNA damage</keyword>
<evidence type="ECO:0000256" key="12">
    <source>
        <dbReference type="ARBA" id="ARBA00022843"/>
    </source>
</evidence>
<comment type="subcellular location">
    <subcellularLocation>
        <location evidence="2">Cytoplasm</location>
    </subcellularLocation>
</comment>
<evidence type="ECO:0000256" key="1">
    <source>
        <dbReference type="ARBA" id="ARBA00001946"/>
    </source>
</evidence>
<dbReference type="GO" id="GO:0042578">
    <property type="term" value="F:phosphoric ester hydrolase activity"/>
    <property type="evidence" value="ECO:0007669"/>
    <property type="project" value="TreeGrafter"/>
</dbReference>
<evidence type="ECO:0000256" key="17">
    <source>
        <dbReference type="ARBA" id="ARBA00035726"/>
    </source>
</evidence>
<evidence type="ECO:0000256" key="14">
    <source>
        <dbReference type="ARBA" id="ARBA00023053"/>
    </source>
</evidence>
<dbReference type="SUPFAM" id="SSF47802">
    <property type="entry name" value="DNA polymerase beta, N-terminal domain-like"/>
    <property type="match status" value="1"/>
</dbReference>
<keyword evidence="8" id="KW-0808">Transferase</keyword>
<dbReference type="GO" id="GO:0006281">
    <property type="term" value="P:DNA repair"/>
    <property type="evidence" value="ECO:0007669"/>
    <property type="project" value="UniProtKB-KW"/>
</dbReference>
<evidence type="ECO:0000256" key="13">
    <source>
        <dbReference type="ARBA" id="ARBA00022932"/>
    </source>
</evidence>
<dbReference type="Gene3D" id="1.10.150.20">
    <property type="entry name" value="5' to 3' exonuclease, C-terminal subdomain"/>
    <property type="match status" value="1"/>
</dbReference>
<dbReference type="Gene3D" id="1.10.150.110">
    <property type="entry name" value="DNA polymerase beta, N-terminal domain-like"/>
    <property type="match status" value="1"/>
</dbReference>
<evidence type="ECO:0000256" key="4">
    <source>
        <dbReference type="ARBA" id="ARBA00012720"/>
    </source>
</evidence>
<dbReference type="SMART" id="SM00483">
    <property type="entry name" value="POLXc"/>
    <property type="match status" value="1"/>
</dbReference>
<keyword evidence="7" id="KW-0237">DNA synthesis</keyword>
<evidence type="ECO:0000256" key="22">
    <source>
        <dbReference type="SAM" id="MobiDB-lite"/>
    </source>
</evidence>
<evidence type="ECO:0000256" key="15">
    <source>
        <dbReference type="ARBA" id="ARBA00023204"/>
    </source>
</evidence>
<dbReference type="InterPro" id="IPR047967">
    <property type="entry name" value="PolX_PHP"/>
</dbReference>
<dbReference type="Pfam" id="PF14716">
    <property type="entry name" value="HHH_8"/>
    <property type="match status" value="1"/>
</dbReference>
<protein>
    <recommendedName>
        <fullName evidence="5">DNA polymerase beta</fullName>
        <ecNumber evidence="3">2.7.7.7</ecNumber>
        <ecNumber evidence="4">4.2.99.18</ecNumber>
    </recommendedName>
    <alternativeName>
        <fullName evidence="16">5'-deoxyribose-phosphate lyase</fullName>
    </alternativeName>
    <alternativeName>
        <fullName evidence="17">AP lyase</fullName>
    </alternativeName>
</protein>
<evidence type="ECO:0000256" key="3">
    <source>
        <dbReference type="ARBA" id="ARBA00012417"/>
    </source>
</evidence>
<evidence type="ECO:0000256" key="21">
    <source>
        <dbReference type="ARBA" id="ARBA00049244"/>
    </source>
</evidence>
<dbReference type="InterPro" id="IPR003141">
    <property type="entry name" value="Pol/His_phosphatase_N"/>
</dbReference>
<comment type="catalytic activity">
    <reaction evidence="19">
        <text>a 5'-end 2'-deoxyribose-2'-deoxyribonucleotide-DNA = (2E,4S)-4-hydroxypenten-2-al-5-phosphate + a 5'-end 5'-phospho-2'-deoxyribonucleoside-DNA + H(+)</text>
        <dbReference type="Rhea" id="RHEA:76255"/>
        <dbReference type="Rhea" id="RHEA-COMP:13180"/>
        <dbReference type="Rhea" id="RHEA-COMP:18657"/>
        <dbReference type="ChEBI" id="CHEBI:15378"/>
        <dbReference type="ChEBI" id="CHEBI:136412"/>
        <dbReference type="ChEBI" id="CHEBI:195194"/>
        <dbReference type="ChEBI" id="CHEBI:195195"/>
    </reaction>
</comment>
<evidence type="ECO:0000313" key="26">
    <source>
        <dbReference type="EMBL" id="EMA69826.1"/>
    </source>
</evidence>
<dbReference type="Proteomes" id="UP000011575">
    <property type="component" value="Unassembled WGS sequence"/>
</dbReference>
<dbReference type="CDD" id="cd07436">
    <property type="entry name" value="PHP_PolX"/>
    <property type="match status" value="1"/>
</dbReference>
<evidence type="ECO:0000256" key="5">
    <source>
        <dbReference type="ARBA" id="ARBA00020020"/>
    </source>
</evidence>
<dbReference type="InterPro" id="IPR022311">
    <property type="entry name" value="PolX-like"/>
</dbReference>
<dbReference type="Gene3D" id="3.20.20.140">
    <property type="entry name" value="Metal-dependent hydrolases"/>
    <property type="match status" value="1"/>
</dbReference>
<dbReference type="PANTHER" id="PTHR36928">
    <property type="entry name" value="PHOSPHATASE YCDX-RELATED"/>
    <property type="match status" value="1"/>
</dbReference>
<dbReference type="EC" id="2.7.7.7" evidence="3"/>
<dbReference type="PANTHER" id="PTHR36928:SF1">
    <property type="entry name" value="PHOSPHATASE YCDX-RELATED"/>
    <property type="match status" value="1"/>
</dbReference>
<evidence type="ECO:0000313" key="27">
    <source>
        <dbReference type="Proteomes" id="UP000011575"/>
    </source>
</evidence>
<evidence type="ECO:0000256" key="10">
    <source>
        <dbReference type="ARBA" id="ARBA00022705"/>
    </source>
</evidence>
<keyword evidence="14" id="KW-0915">Sodium</keyword>
<dbReference type="OrthoDB" id="8999at2157"/>
<feature type="compositionally biased region" description="Acidic residues" evidence="22">
    <location>
        <begin position="298"/>
        <end position="313"/>
    </location>
</feature>
<dbReference type="AlphaFoldDB" id="M0PIB6"/>
<dbReference type="RefSeq" id="WP_007998076.1">
    <property type="nucleotide sequence ID" value="NZ_AOJI01000012.1"/>
</dbReference>
<feature type="domain" description="Helix-hairpin-helix DNA-binding motif class 1" evidence="23">
    <location>
        <begin position="128"/>
        <end position="147"/>
    </location>
</feature>
<feature type="domain" description="Helix-hairpin-helix DNA-binding motif class 1" evidence="23">
    <location>
        <begin position="93"/>
        <end position="112"/>
    </location>
</feature>
<dbReference type="GO" id="GO:0140078">
    <property type="term" value="F:class I DNA-(apurinic or apyrimidinic site) endonuclease activity"/>
    <property type="evidence" value="ECO:0007669"/>
    <property type="project" value="UniProtKB-EC"/>
</dbReference>
<feature type="region of interest" description="Disordered" evidence="22">
    <location>
        <begin position="298"/>
        <end position="321"/>
    </location>
</feature>
<comment type="catalytic activity">
    <reaction evidence="18">
        <text>2'-deoxyribonucleotide-(2'-deoxyribose 5'-phosphate)-2'-deoxyribonucleotide-DNA = a 3'-end 2'-deoxyribonucleotide-(2,3-dehydro-2,3-deoxyribose 5'-phosphate)-DNA + a 5'-end 5'-phospho-2'-deoxyribonucleoside-DNA + H(+)</text>
        <dbReference type="Rhea" id="RHEA:66592"/>
        <dbReference type="Rhea" id="RHEA-COMP:13180"/>
        <dbReference type="Rhea" id="RHEA-COMP:16897"/>
        <dbReference type="Rhea" id="RHEA-COMP:17067"/>
        <dbReference type="ChEBI" id="CHEBI:15378"/>
        <dbReference type="ChEBI" id="CHEBI:136412"/>
        <dbReference type="ChEBI" id="CHEBI:157695"/>
        <dbReference type="ChEBI" id="CHEBI:167181"/>
        <dbReference type="EC" id="4.2.99.18"/>
    </reaction>
</comment>
<dbReference type="Pfam" id="PF14520">
    <property type="entry name" value="HHH_5"/>
    <property type="match status" value="1"/>
</dbReference>
<dbReference type="InterPro" id="IPR037160">
    <property type="entry name" value="DNA_Pol_thumb_sf"/>
</dbReference>
<evidence type="ECO:0000256" key="7">
    <source>
        <dbReference type="ARBA" id="ARBA00022634"/>
    </source>
</evidence>
<dbReference type="SUPFAM" id="SSF81301">
    <property type="entry name" value="Nucleotidyltransferase"/>
    <property type="match status" value="1"/>
</dbReference>
<evidence type="ECO:0000256" key="18">
    <source>
        <dbReference type="ARBA" id="ARBA00044632"/>
    </source>
</evidence>
<evidence type="ECO:0000256" key="6">
    <source>
        <dbReference type="ARBA" id="ARBA00022481"/>
    </source>
</evidence>
<dbReference type="CDD" id="cd00141">
    <property type="entry name" value="NT_POLXc"/>
    <property type="match status" value="1"/>
</dbReference>
<dbReference type="EMBL" id="AOJI01000012">
    <property type="protein sequence ID" value="EMA69826.1"/>
    <property type="molecule type" value="Genomic_DNA"/>
</dbReference>
<dbReference type="SUPFAM" id="SSF158702">
    <property type="entry name" value="Sec63 N-terminal domain-like"/>
    <property type="match status" value="1"/>
</dbReference>
<dbReference type="SMART" id="SM00481">
    <property type="entry name" value="POLIIIAc"/>
    <property type="match status" value="1"/>
</dbReference>
<keyword evidence="10" id="KW-0235">DNA replication</keyword>
<dbReference type="InterPro" id="IPR029398">
    <property type="entry name" value="PolB_thumb"/>
</dbReference>
<dbReference type="GO" id="GO:0003677">
    <property type="term" value="F:DNA binding"/>
    <property type="evidence" value="ECO:0007669"/>
    <property type="project" value="InterPro"/>
</dbReference>
<evidence type="ECO:0000256" key="8">
    <source>
        <dbReference type="ARBA" id="ARBA00022679"/>
    </source>
</evidence>
<keyword evidence="15" id="KW-0234">DNA repair</keyword>
<gene>
    <name evidence="26" type="ORF">C461_01666</name>
</gene>
<accession>M0PIB6</accession>
<dbReference type="STRING" id="1230454.C461_01666"/>
<dbReference type="InterPro" id="IPR043519">
    <property type="entry name" value="NT_sf"/>
</dbReference>
<dbReference type="InterPro" id="IPR016195">
    <property type="entry name" value="Pol/histidinol_Pase-like"/>
</dbReference>
<comment type="catalytic activity">
    <reaction evidence="21">
        <text>DNA(n) + a 2'-deoxyribonucleoside 5'-triphosphate = DNA(n+1) + diphosphate</text>
        <dbReference type="Rhea" id="RHEA:22508"/>
        <dbReference type="Rhea" id="RHEA-COMP:17339"/>
        <dbReference type="Rhea" id="RHEA-COMP:17340"/>
        <dbReference type="ChEBI" id="CHEBI:33019"/>
        <dbReference type="ChEBI" id="CHEBI:61560"/>
        <dbReference type="ChEBI" id="CHEBI:173112"/>
        <dbReference type="EC" id="2.7.7.7"/>
    </reaction>
</comment>
<evidence type="ECO:0000256" key="19">
    <source>
        <dbReference type="ARBA" id="ARBA00044678"/>
    </source>
</evidence>
<dbReference type="InterPro" id="IPR002008">
    <property type="entry name" value="DNA_pol_X_beta-like"/>
</dbReference>
<keyword evidence="9" id="KW-0548">Nucleotidyltransferase</keyword>
<evidence type="ECO:0000256" key="16">
    <source>
        <dbReference type="ARBA" id="ARBA00035717"/>
    </source>
</evidence>
<organism evidence="26 27">
    <name type="scientific">Halorubrum aidingense JCM 13560</name>
    <dbReference type="NCBI Taxonomy" id="1230454"/>
    <lineage>
        <taxon>Archaea</taxon>
        <taxon>Methanobacteriati</taxon>
        <taxon>Methanobacteriota</taxon>
        <taxon>Stenosarchaea group</taxon>
        <taxon>Halobacteria</taxon>
        <taxon>Halobacteriales</taxon>
        <taxon>Haloferacaceae</taxon>
        <taxon>Halorubrum</taxon>
    </lineage>
</organism>
<dbReference type="Gene3D" id="3.30.460.10">
    <property type="entry name" value="Beta Polymerase, domain 2"/>
    <property type="match status" value="1"/>
</dbReference>
<dbReference type="PRINTS" id="PR00870">
    <property type="entry name" value="DNAPOLXBETA"/>
</dbReference>
<feature type="domain" description="Helix-hairpin-helix DNA-binding motif class 1" evidence="23">
    <location>
        <begin position="53"/>
        <end position="72"/>
    </location>
</feature>
<dbReference type="GO" id="GO:0005829">
    <property type="term" value="C:cytosol"/>
    <property type="evidence" value="ECO:0007669"/>
    <property type="project" value="TreeGrafter"/>
</dbReference>
<dbReference type="InterPro" id="IPR002054">
    <property type="entry name" value="DNA-dir_DNA_pol_X"/>
</dbReference>